<dbReference type="PANTHER" id="PTHR23077">
    <property type="entry name" value="AAA-FAMILY ATPASE"/>
    <property type="match status" value="1"/>
</dbReference>
<keyword evidence="2 3" id="KW-0067">ATP-binding</keyword>
<comment type="caution">
    <text evidence="6">The sequence shown here is derived from an EMBL/GenBank/DDBJ whole genome shotgun (WGS) entry which is preliminary data.</text>
</comment>
<dbReference type="Pfam" id="PF17862">
    <property type="entry name" value="AAA_lid_3"/>
    <property type="match status" value="2"/>
</dbReference>
<dbReference type="InterPro" id="IPR041569">
    <property type="entry name" value="AAA_lid_3"/>
</dbReference>
<dbReference type="PANTHER" id="PTHR23077:SF171">
    <property type="entry name" value="NUCLEAR VALOSIN-CONTAINING PROTEIN-LIKE"/>
    <property type="match status" value="1"/>
</dbReference>
<evidence type="ECO:0000256" key="1">
    <source>
        <dbReference type="ARBA" id="ARBA00022741"/>
    </source>
</evidence>
<evidence type="ECO:0000313" key="7">
    <source>
        <dbReference type="Proteomes" id="UP001642484"/>
    </source>
</evidence>
<dbReference type="SMART" id="SM00382">
    <property type="entry name" value="AAA"/>
    <property type="match status" value="1"/>
</dbReference>
<dbReference type="InterPro" id="IPR050168">
    <property type="entry name" value="AAA_ATPase_domain"/>
</dbReference>
<dbReference type="SUPFAM" id="SSF52540">
    <property type="entry name" value="P-loop containing nucleoside triphosphate hydrolases"/>
    <property type="match status" value="2"/>
</dbReference>
<accession>A0ABP0QPH9</accession>
<keyword evidence="7" id="KW-1185">Reference proteome</keyword>
<dbReference type="Pfam" id="PF00004">
    <property type="entry name" value="AAA"/>
    <property type="match status" value="3"/>
</dbReference>
<evidence type="ECO:0000259" key="5">
    <source>
        <dbReference type="SMART" id="SM00382"/>
    </source>
</evidence>
<evidence type="ECO:0000256" key="2">
    <source>
        <dbReference type="ARBA" id="ARBA00022840"/>
    </source>
</evidence>
<feature type="region of interest" description="Disordered" evidence="4">
    <location>
        <begin position="505"/>
        <end position="524"/>
    </location>
</feature>
<evidence type="ECO:0000256" key="3">
    <source>
        <dbReference type="RuleBase" id="RU003651"/>
    </source>
</evidence>
<comment type="similarity">
    <text evidence="3">Belongs to the AAA ATPase family.</text>
</comment>
<evidence type="ECO:0000256" key="4">
    <source>
        <dbReference type="SAM" id="MobiDB-lite"/>
    </source>
</evidence>
<sequence length="524" mass="57122">MSGESEAKIRQLFQAATSAAPSLIFMDEVDAITPKRDSAGREMERRIVAQLLTSLDEIQKSNVIVLAATNRPDALDPALRRAGRFDREIAMGIPDEAARAKILEKMVQGMRLAESLDLKFLAKKTAGFVGADLSALTKEAALGAVERAFKGLAALARDSEGSDKAYTAEEMSTLAIEAQDFTEALSKVQPSARREGFTTIPDVKWEDVGALQEVQMDMDAAVCEPIRKAELFRELGLTVPVGVLLFGPPGCGKTLLAKAAADSEVGVEDPRAPQMCWRIGRTWRQPAIPYRLATANQSGANFIAVKGPELLNKYVGESERAVRLVFQRARSSAPCVIFFDELDALVPRRSSEGNGSSERVVNQMLTEMDGVQSRSQVFVIAATNRPDIVDPAMLRPGRLDRLLYVPFGDPEDAHAQDLSRFAEEAEGFSGADLASLAREAAMQAIRRAAASPTRETSDAQEHKSLAAAAGVQVTTDLLAQARSRIQPSVGKQERKEYEELAYRLCGWRPEKERPDQPNEAPTHT</sequence>
<dbReference type="Gene3D" id="3.40.50.300">
    <property type="entry name" value="P-loop containing nucleotide triphosphate hydrolases"/>
    <property type="match status" value="2"/>
</dbReference>
<gene>
    <name evidence="6" type="ORF">CCMP2556_LOCUS43327</name>
</gene>
<dbReference type="Proteomes" id="UP001642484">
    <property type="component" value="Unassembled WGS sequence"/>
</dbReference>
<feature type="domain" description="AAA+ ATPase" evidence="5">
    <location>
        <begin position="239"/>
        <end position="409"/>
    </location>
</feature>
<dbReference type="InterPro" id="IPR027417">
    <property type="entry name" value="P-loop_NTPase"/>
</dbReference>
<dbReference type="PROSITE" id="PS00674">
    <property type="entry name" value="AAA"/>
    <property type="match status" value="1"/>
</dbReference>
<protein>
    <recommendedName>
        <fullName evidence="5">AAA+ ATPase domain-containing protein</fullName>
    </recommendedName>
</protein>
<dbReference type="EMBL" id="CAXAMN010024806">
    <property type="protein sequence ID" value="CAK9090121.1"/>
    <property type="molecule type" value="Genomic_DNA"/>
</dbReference>
<name>A0ABP0QPH9_9DINO</name>
<dbReference type="InterPro" id="IPR003959">
    <property type="entry name" value="ATPase_AAA_core"/>
</dbReference>
<organism evidence="6 7">
    <name type="scientific">Durusdinium trenchii</name>
    <dbReference type="NCBI Taxonomy" id="1381693"/>
    <lineage>
        <taxon>Eukaryota</taxon>
        <taxon>Sar</taxon>
        <taxon>Alveolata</taxon>
        <taxon>Dinophyceae</taxon>
        <taxon>Suessiales</taxon>
        <taxon>Symbiodiniaceae</taxon>
        <taxon>Durusdinium</taxon>
    </lineage>
</organism>
<reference evidence="6 7" key="1">
    <citation type="submission" date="2024-02" db="EMBL/GenBank/DDBJ databases">
        <authorList>
            <person name="Chen Y."/>
            <person name="Shah S."/>
            <person name="Dougan E. K."/>
            <person name="Thang M."/>
            <person name="Chan C."/>
        </authorList>
    </citation>
    <scope>NUCLEOTIDE SEQUENCE [LARGE SCALE GENOMIC DNA]</scope>
</reference>
<dbReference type="InterPro" id="IPR003960">
    <property type="entry name" value="ATPase_AAA_CS"/>
</dbReference>
<keyword evidence="1 3" id="KW-0547">Nucleotide-binding</keyword>
<dbReference type="Gene3D" id="1.10.8.60">
    <property type="match status" value="2"/>
</dbReference>
<proteinExistence type="inferred from homology"/>
<dbReference type="InterPro" id="IPR003593">
    <property type="entry name" value="AAA+_ATPase"/>
</dbReference>
<evidence type="ECO:0000313" key="6">
    <source>
        <dbReference type="EMBL" id="CAK9090121.1"/>
    </source>
</evidence>